<keyword evidence="3" id="KW-1185">Reference proteome</keyword>
<name>A0A6N7VFT8_9FIRM</name>
<organism evidence="2 3">
    <name type="scientific">Anaerococcus porci</name>
    <dbReference type="NCBI Taxonomy" id="2652269"/>
    <lineage>
        <taxon>Bacteria</taxon>
        <taxon>Bacillati</taxon>
        <taxon>Bacillota</taxon>
        <taxon>Tissierellia</taxon>
        <taxon>Tissierellales</taxon>
        <taxon>Peptoniphilaceae</taxon>
        <taxon>Anaerococcus</taxon>
    </lineage>
</organism>
<evidence type="ECO:0000313" key="3">
    <source>
        <dbReference type="Proteomes" id="UP000441925"/>
    </source>
</evidence>
<keyword evidence="1" id="KW-0732">Signal</keyword>
<evidence type="ECO:0000313" key="2">
    <source>
        <dbReference type="EMBL" id="MSS78308.1"/>
    </source>
</evidence>
<feature type="signal peptide" evidence="1">
    <location>
        <begin position="1"/>
        <end position="21"/>
    </location>
</feature>
<proteinExistence type="predicted"/>
<dbReference type="RefSeq" id="WP_154541277.1">
    <property type="nucleotide sequence ID" value="NZ_VULQ01000009.1"/>
</dbReference>
<accession>A0A6N7VFT8</accession>
<dbReference type="PROSITE" id="PS51257">
    <property type="entry name" value="PROKAR_LIPOPROTEIN"/>
    <property type="match status" value="1"/>
</dbReference>
<evidence type="ECO:0008006" key="4">
    <source>
        <dbReference type="Google" id="ProtNLM"/>
    </source>
</evidence>
<dbReference type="EMBL" id="VULQ01000009">
    <property type="protein sequence ID" value="MSS78308.1"/>
    <property type="molecule type" value="Genomic_DNA"/>
</dbReference>
<dbReference type="Proteomes" id="UP000441925">
    <property type="component" value="Unassembled WGS sequence"/>
</dbReference>
<dbReference type="AlphaFoldDB" id="A0A6N7VFT8"/>
<comment type="caution">
    <text evidence="2">The sequence shown here is derived from an EMBL/GenBank/DDBJ whole genome shotgun (WGS) entry which is preliminary data.</text>
</comment>
<protein>
    <recommendedName>
        <fullName evidence="4">Lipoprotein</fullName>
    </recommendedName>
</protein>
<reference evidence="2 3" key="1">
    <citation type="submission" date="2019-08" db="EMBL/GenBank/DDBJ databases">
        <title>In-depth cultivation of the pig gut microbiome towards novel bacterial diversity and tailored functional studies.</title>
        <authorList>
            <person name="Wylensek D."/>
            <person name="Hitch T.C.A."/>
            <person name="Clavel T."/>
        </authorList>
    </citation>
    <scope>NUCLEOTIDE SEQUENCE [LARGE SCALE GENOMIC DNA]</scope>
    <source>
        <strain evidence="2 3">WCA-380-WT-2B</strain>
    </source>
</reference>
<gene>
    <name evidence="2" type="ORF">FYJ26_07830</name>
</gene>
<feature type="chain" id="PRO_5039341587" description="Lipoprotein" evidence="1">
    <location>
        <begin position="22"/>
        <end position="227"/>
    </location>
</feature>
<evidence type="ECO:0000256" key="1">
    <source>
        <dbReference type="SAM" id="SignalP"/>
    </source>
</evidence>
<sequence>MKKKFTLILILIVIIFSSCSNDDYQNEKNQNIEKSLSNMDKEDAELLENIYKANPKQALYYKTYYEDGSLLSENMNVNWDDKNISYMKNYYHPNKPIEIVYLFKGNKALYINIIENKFYRGKISDDSDFVKGLSRKYPDISNLYDNLMDNNISSIKKEDDGIRIDLSDGTYRIYNSDFIMTKASTISEGAQNTIILDRKDSNLDKLYEDYENMISSMQEVESLEDIK</sequence>